<dbReference type="OrthoDB" id="785612at2759"/>
<comment type="caution">
    <text evidence="1">The sequence shown here is derived from an EMBL/GenBank/DDBJ whole genome shotgun (WGS) entry which is preliminary data.</text>
</comment>
<proteinExistence type="predicted"/>
<name>A0A9D3WKL3_9ROSI</name>
<sequence length="72" mass="8194">MVSLKLEKGKINLMRMFDSVYVVLQDIVKFGDLTQMSEANGIYDAMTSVEFVFILHFLIEMLGITDDLCQAL</sequence>
<dbReference type="PANTHER" id="PTHR11697">
    <property type="entry name" value="GENERAL TRANSCRIPTION FACTOR 2-RELATED ZINC FINGER PROTEIN"/>
    <property type="match status" value="1"/>
</dbReference>
<accession>A0A9D3WKL3</accession>
<dbReference type="InterPro" id="IPR055298">
    <property type="entry name" value="AtLOH3-like"/>
</dbReference>
<gene>
    <name evidence="1" type="ORF">J1N35_002039</name>
</gene>
<keyword evidence="2" id="KW-1185">Reference proteome</keyword>
<reference evidence="1 2" key="1">
    <citation type="journal article" date="2021" name="Plant Biotechnol. J.">
        <title>Multi-omics assisted identification of the key and species-specific regulatory components of drought-tolerant mechanisms in Gossypium stocksii.</title>
        <authorList>
            <person name="Yu D."/>
            <person name="Ke L."/>
            <person name="Zhang D."/>
            <person name="Wu Y."/>
            <person name="Sun Y."/>
            <person name="Mei J."/>
            <person name="Sun J."/>
            <person name="Sun Y."/>
        </authorList>
    </citation>
    <scope>NUCLEOTIDE SEQUENCE [LARGE SCALE GENOMIC DNA]</scope>
    <source>
        <strain evidence="2">cv. E1</strain>
        <tissue evidence="1">Leaf</tissue>
    </source>
</reference>
<dbReference type="AlphaFoldDB" id="A0A9D3WKL3"/>
<evidence type="ECO:0000313" key="1">
    <source>
        <dbReference type="EMBL" id="KAH1130661.1"/>
    </source>
</evidence>
<dbReference type="Proteomes" id="UP000828251">
    <property type="component" value="Unassembled WGS sequence"/>
</dbReference>
<protein>
    <submittedName>
        <fullName evidence="1">Uncharacterized protein</fullName>
    </submittedName>
</protein>
<dbReference type="EMBL" id="JAIQCV010000001">
    <property type="protein sequence ID" value="KAH1130661.1"/>
    <property type="molecule type" value="Genomic_DNA"/>
</dbReference>
<evidence type="ECO:0000313" key="2">
    <source>
        <dbReference type="Proteomes" id="UP000828251"/>
    </source>
</evidence>
<organism evidence="1 2">
    <name type="scientific">Gossypium stocksii</name>
    <dbReference type="NCBI Taxonomy" id="47602"/>
    <lineage>
        <taxon>Eukaryota</taxon>
        <taxon>Viridiplantae</taxon>
        <taxon>Streptophyta</taxon>
        <taxon>Embryophyta</taxon>
        <taxon>Tracheophyta</taxon>
        <taxon>Spermatophyta</taxon>
        <taxon>Magnoliopsida</taxon>
        <taxon>eudicotyledons</taxon>
        <taxon>Gunneridae</taxon>
        <taxon>Pentapetalae</taxon>
        <taxon>rosids</taxon>
        <taxon>malvids</taxon>
        <taxon>Malvales</taxon>
        <taxon>Malvaceae</taxon>
        <taxon>Malvoideae</taxon>
        <taxon>Gossypium</taxon>
    </lineage>
</organism>
<dbReference type="PANTHER" id="PTHR11697:SF230">
    <property type="entry name" value="ZINC FINGER, MYM DOMAIN CONTAINING 1"/>
    <property type="match status" value="1"/>
</dbReference>